<name>A0A919WHE3_9BACI</name>
<dbReference type="RefSeq" id="WP_212933572.1">
    <property type="nucleotide sequence ID" value="NZ_BORC01000003.1"/>
</dbReference>
<dbReference type="PANTHER" id="PTHR34227:SF1">
    <property type="entry name" value="DIMETHYL SULFOXIDE REDUCTASE CHAPERONE-RELATED"/>
    <property type="match status" value="1"/>
</dbReference>
<evidence type="ECO:0000313" key="2">
    <source>
        <dbReference type="EMBL" id="GIN61960.1"/>
    </source>
</evidence>
<dbReference type="PANTHER" id="PTHR34227">
    <property type="entry name" value="CHAPERONE PROTEIN YCDY"/>
    <property type="match status" value="1"/>
</dbReference>
<dbReference type="Gene3D" id="1.10.3480.10">
    <property type="entry name" value="TorD-like"/>
    <property type="match status" value="1"/>
</dbReference>
<keyword evidence="1" id="KW-0143">Chaperone</keyword>
<proteinExistence type="predicted"/>
<sequence length="237" mass="28064">MTKKIAISDLIALLYGRDYAYDILRRFLIEEPAQEYLKIFLQQNLEQFPFAQDCDGILEGIEDIKIYVKKYDVLHNQNHFEQLHWDYTRMTIGPFELPVPPWESIYVQKEPMLFQSCTINVRKTYEKFGFEMAKQNVEAEDHIGLELDFIYRLNQLTLDSAKAEHLQEIDYLLRAQEQFLHEHLLKFAPEFCEKMISNAETQFYQGIAKILLHYLTMDSVVLQELLNIEVIKSEALT</sequence>
<comment type="caution">
    <text evidence="2">The sequence shown here is derived from an EMBL/GenBank/DDBJ whole genome shotgun (WGS) entry which is preliminary data.</text>
</comment>
<evidence type="ECO:0000256" key="1">
    <source>
        <dbReference type="ARBA" id="ARBA00023186"/>
    </source>
</evidence>
<dbReference type="InterPro" id="IPR036411">
    <property type="entry name" value="TorD-like_sf"/>
</dbReference>
<evidence type="ECO:0000313" key="3">
    <source>
        <dbReference type="Proteomes" id="UP000682111"/>
    </source>
</evidence>
<accession>A0A919WHE3</accession>
<dbReference type="Pfam" id="PF02613">
    <property type="entry name" value="Nitrate_red_del"/>
    <property type="match status" value="1"/>
</dbReference>
<keyword evidence="3" id="KW-1185">Reference proteome</keyword>
<dbReference type="SUPFAM" id="SSF89155">
    <property type="entry name" value="TorD-like"/>
    <property type="match status" value="1"/>
</dbReference>
<dbReference type="InterPro" id="IPR050289">
    <property type="entry name" value="TorD/DmsD_chaperones"/>
</dbReference>
<dbReference type="EMBL" id="BORC01000003">
    <property type="protein sequence ID" value="GIN61960.1"/>
    <property type="molecule type" value="Genomic_DNA"/>
</dbReference>
<dbReference type="AlphaFoldDB" id="A0A919WHE3"/>
<organism evidence="2 3">
    <name type="scientific">Robertmurraya siralis</name>
    <dbReference type="NCBI Taxonomy" id="77777"/>
    <lineage>
        <taxon>Bacteria</taxon>
        <taxon>Bacillati</taxon>
        <taxon>Bacillota</taxon>
        <taxon>Bacilli</taxon>
        <taxon>Bacillales</taxon>
        <taxon>Bacillaceae</taxon>
        <taxon>Robertmurraya</taxon>
    </lineage>
</organism>
<protein>
    <submittedName>
        <fullName evidence="2">Dehydrogenase</fullName>
    </submittedName>
</protein>
<dbReference type="InterPro" id="IPR020945">
    <property type="entry name" value="DMSO/NO3_reduct_chaperone"/>
</dbReference>
<reference evidence="2" key="1">
    <citation type="submission" date="2021-03" db="EMBL/GenBank/DDBJ databases">
        <title>Antimicrobial resistance genes in bacteria isolated from Japanese honey, and their potential for conferring macrolide and lincosamide resistance in the American foulbrood pathogen Paenibacillus larvae.</title>
        <authorList>
            <person name="Okamoto M."/>
            <person name="Kumagai M."/>
            <person name="Kanamori H."/>
            <person name="Takamatsu D."/>
        </authorList>
    </citation>
    <scope>NUCLEOTIDE SEQUENCE</scope>
    <source>
        <strain evidence="2">J27TS8</strain>
    </source>
</reference>
<gene>
    <name evidence="2" type="ORF">J27TS8_19530</name>
</gene>
<dbReference type="Proteomes" id="UP000682111">
    <property type="component" value="Unassembled WGS sequence"/>
</dbReference>